<dbReference type="InterPro" id="IPR002557">
    <property type="entry name" value="Chitin-bd_dom"/>
</dbReference>
<dbReference type="GO" id="GO:0005576">
    <property type="term" value="C:extracellular region"/>
    <property type="evidence" value="ECO:0007669"/>
    <property type="project" value="InterPro"/>
</dbReference>
<dbReference type="VEuPathDB" id="VectorBase:LLOJ007841"/>
<dbReference type="SUPFAM" id="SSF57625">
    <property type="entry name" value="Invertebrate chitin-binding proteins"/>
    <property type="match status" value="1"/>
</dbReference>
<dbReference type="PROSITE" id="PS50940">
    <property type="entry name" value="CHIT_BIND_II"/>
    <property type="match status" value="1"/>
</dbReference>
<dbReference type="Pfam" id="PF01607">
    <property type="entry name" value="CBM_14"/>
    <property type="match status" value="1"/>
</dbReference>
<dbReference type="InterPro" id="IPR052976">
    <property type="entry name" value="Scoloptoxin-like"/>
</dbReference>
<dbReference type="InterPro" id="IPR036508">
    <property type="entry name" value="Chitin-bd_dom_sf"/>
</dbReference>
<evidence type="ECO:0000256" key="1">
    <source>
        <dbReference type="SAM" id="MobiDB-lite"/>
    </source>
</evidence>
<proteinExistence type="predicted"/>
<dbReference type="Gene3D" id="2.170.140.10">
    <property type="entry name" value="Chitin binding domain"/>
    <property type="match status" value="1"/>
</dbReference>
<dbReference type="PANTHER" id="PTHR22933">
    <property type="entry name" value="FI18007P1-RELATED"/>
    <property type="match status" value="1"/>
</dbReference>
<evidence type="ECO:0000313" key="4">
    <source>
        <dbReference type="Proteomes" id="UP000092461"/>
    </source>
</evidence>
<name>A0A1B0CSJ2_LUTLO</name>
<feature type="compositionally biased region" description="Low complexity" evidence="1">
    <location>
        <begin position="377"/>
        <end position="388"/>
    </location>
</feature>
<feature type="domain" description="Chitin-binding type-2" evidence="2">
    <location>
        <begin position="52"/>
        <end position="113"/>
    </location>
</feature>
<sequence>MHTFSPATADVSHLTPNGINNQFYDHISLLRNAIRGEPNIDYPIYSHPPATSFTCAGRHDGYYADTETRCQVFRVCANTDTTGHGFAFLCPNGTLFNQRHFVCDWHYNVNCNESPSLYFKNEQLGKRIESHDQMMTMVRYMQNFVMQSPSLSSQSGSSSAFLQGSGGSSGSTNFGAALGASSGGVSFGQGFGDSSSSATNFGSHQTHQKIYVSNLGELSTEPGSGFDLSKSNIISHNLDFHQSSASSVSKGPSFSSDGHSKLSSQPFHGKFNAIFSGSGNLIGLGSNVQPGGTKFSGSDIKSNAIYLPPRPSVPNTYIPPHAPVQNTYVPPAPPQQQQPSAPIVSHQINHVGSTGSTQKFPSFPGNLVTTPPRVSIPTQTPATTTVVTSRIPSVEQPTTEPKLDIRFGDDDDDFGNTPKLSNTPSKYFSLPLSPVEIKERELKKLGLVPRKQEVQDSAKEGSAVFPQRIQFPTRFDSPALPLTSGYSTTTTHIAPATSRVYQSTLYQVPQAATVPQATSFSSRFSSHANDRATDIQIIPARGYYFNDPSERKLYYDDVARGLFNDHGNGYVYIKPKFSALQDVPTVAQHHEIQHSGVRAAPLKVLEARDTEGSIFRGFDSYAAPLSHVGQLPTDTVYNPAQSHSHSSFQQSF</sequence>
<keyword evidence="4" id="KW-1185">Reference proteome</keyword>
<dbReference type="GO" id="GO:0008061">
    <property type="term" value="F:chitin binding"/>
    <property type="evidence" value="ECO:0007669"/>
    <property type="project" value="InterPro"/>
</dbReference>
<organism evidence="3 4">
    <name type="scientific">Lutzomyia longipalpis</name>
    <name type="common">Sand fly</name>
    <dbReference type="NCBI Taxonomy" id="7200"/>
    <lineage>
        <taxon>Eukaryota</taxon>
        <taxon>Metazoa</taxon>
        <taxon>Ecdysozoa</taxon>
        <taxon>Arthropoda</taxon>
        <taxon>Hexapoda</taxon>
        <taxon>Insecta</taxon>
        <taxon>Pterygota</taxon>
        <taxon>Neoptera</taxon>
        <taxon>Endopterygota</taxon>
        <taxon>Diptera</taxon>
        <taxon>Nematocera</taxon>
        <taxon>Psychodoidea</taxon>
        <taxon>Psychodidae</taxon>
        <taxon>Lutzomyia</taxon>
        <taxon>Lutzomyia</taxon>
    </lineage>
</organism>
<dbReference type="EnsemblMetazoa" id="LLOJ007841-RA">
    <property type="protein sequence ID" value="LLOJ007841-PA"/>
    <property type="gene ID" value="LLOJ007841"/>
</dbReference>
<dbReference type="Proteomes" id="UP000092461">
    <property type="component" value="Unassembled WGS sequence"/>
</dbReference>
<dbReference type="PANTHER" id="PTHR22933:SF42">
    <property type="entry name" value="FI18455P1-RELATED"/>
    <property type="match status" value="1"/>
</dbReference>
<dbReference type="AlphaFoldDB" id="A0A1B0CSJ2"/>
<dbReference type="VEuPathDB" id="VectorBase:LLONM1_003034"/>
<feature type="region of interest" description="Disordered" evidence="1">
    <location>
        <begin position="370"/>
        <end position="406"/>
    </location>
</feature>
<dbReference type="EMBL" id="AJWK01026143">
    <property type="status" value="NOT_ANNOTATED_CDS"/>
    <property type="molecule type" value="Genomic_DNA"/>
</dbReference>
<evidence type="ECO:0000259" key="2">
    <source>
        <dbReference type="PROSITE" id="PS50940"/>
    </source>
</evidence>
<protein>
    <recommendedName>
        <fullName evidence="2">Chitin-binding type-2 domain-containing protein</fullName>
    </recommendedName>
</protein>
<accession>A0A1B0CSJ2</accession>
<reference evidence="3" key="1">
    <citation type="submission" date="2020-05" db="UniProtKB">
        <authorList>
            <consortium name="EnsemblMetazoa"/>
        </authorList>
    </citation>
    <scope>IDENTIFICATION</scope>
    <source>
        <strain evidence="3">Jacobina</strain>
    </source>
</reference>
<evidence type="ECO:0000313" key="3">
    <source>
        <dbReference type="EnsemblMetazoa" id="LLOJ007841-PA"/>
    </source>
</evidence>
<dbReference type="SMART" id="SM00494">
    <property type="entry name" value="ChtBD2"/>
    <property type="match status" value="1"/>
</dbReference>